<keyword evidence="6" id="KW-1185">Reference proteome</keyword>
<dbReference type="GO" id="GO:0016301">
    <property type="term" value="F:kinase activity"/>
    <property type="evidence" value="ECO:0007669"/>
    <property type="project" value="UniProtKB-KW"/>
</dbReference>
<feature type="transmembrane region" description="Helical" evidence="3">
    <location>
        <begin position="107"/>
        <end position="133"/>
    </location>
</feature>
<reference evidence="5 6" key="1">
    <citation type="submission" date="2017-03" db="EMBL/GenBank/DDBJ databases">
        <title>Genome sequencing of Shewanella japonica KCTC 22435.</title>
        <authorList>
            <person name="Kim K.M."/>
        </authorList>
    </citation>
    <scope>NUCLEOTIDE SEQUENCE [LARGE SCALE GENOMIC DNA]</scope>
    <source>
        <strain evidence="5 6">KCTC 22435</strain>
    </source>
</reference>
<keyword evidence="3" id="KW-0812">Transmembrane</keyword>
<dbReference type="RefSeq" id="WP_080914972.1">
    <property type="nucleotide sequence ID" value="NZ_CP020472.1"/>
</dbReference>
<organism evidence="5 6">
    <name type="scientific">Shewanella japonica</name>
    <dbReference type="NCBI Taxonomy" id="93973"/>
    <lineage>
        <taxon>Bacteria</taxon>
        <taxon>Pseudomonadati</taxon>
        <taxon>Pseudomonadota</taxon>
        <taxon>Gammaproteobacteria</taxon>
        <taxon>Alteromonadales</taxon>
        <taxon>Shewanellaceae</taxon>
        <taxon>Shewanella</taxon>
    </lineage>
</organism>
<accession>A0ABM6JG76</accession>
<name>A0ABM6JG76_9GAMM</name>
<dbReference type="Pfam" id="PF00486">
    <property type="entry name" value="Trans_reg_C"/>
    <property type="match status" value="1"/>
</dbReference>
<feature type="domain" description="OmpR/PhoB-type" evidence="4">
    <location>
        <begin position="1"/>
        <end position="96"/>
    </location>
</feature>
<dbReference type="PROSITE" id="PS51755">
    <property type="entry name" value="OMPR_PHOB"/>
    <property type="match status" value="1"/>
</dbReference>
<keyword evidence="1 2" id="KW-0238">DNA-binding</keyword>
<sequence>MHLGHCRFNKAKGELTNQQTGDVWHLPRAERQVLSLLIDYQGQVVAKPLLKKGDEQAPPLSDASVTHAIFTLRAFLGPQYETLIETVKGQGYLLKPHRSRKHQSQRLPTNVIILATCIGIFVIVSIMTTIILWGQFSQTATSPAQPFSESTVTLASGKTVDVILYSSSKTNNALLKEQGAQLEQSLAECKRSSLQSVYLSLSHDEQVLNITLRGELIGQSVIRNLKISDLRQPKKFVSQQWLKGVEICD</sequence>
<dbReference type="InterPro" id="IPR016032">
    <property type="entry name" value="Sig_transdc_resp-reg_C-effctor"/>
</dbReference>
<dbReference type="SMART" id="SM00862">
    <property type="entry name" value="Trans_reg_C"/>
    <property type="match status" value="1"/>
</dbReference>
<evidence type="ECO:0000313" key="6">
    <source>
        <dbReference type="Proteomes" id="UP000191820"/>
    </source>
</evidence>
<feature type="DNA-binding region" description="OmpR/PhoB-type" evidence="2">
    <location>
        <begin position="1"/>
        <end position="96"/>
    </location>
</feature>
<dbReference type="EMBL" id="CP020472">
    <property type="protein sequence ID" value="ARD21168.1"/>
    <property type="molecule type" value="Genomic_DNA"/>
</dbReference>
<protein>
    <submittedName>
        <fullName evidence="5">Histidine kinase</fullName>
    </submittedName>
</protein>
<proteinExistence type="predicted"/>
<keyword evidence="3" id="KW-0472">Membrane</keyword>
<gene>
    <name evidence="5" type="ORF">SJ2017_0836</name>
</gene>
<dbReference type="InterPro" id="IPR036388">
    <property type="entry name" value="WH-like_DNA-bd_sf"/>
</dbReference>
<evidence type="ECO:0000256" key="1">
    <source>
        <dbReference type="ARBA" id="ARBA00023125"/>
    </source>
</evidence>
<dbReference type="SUPFAM" id="SSF46894">
    <property type="entry name" value="C-terminal effector domain of the bipartite response regulators"/>
    <property type="match status" value="1"/>
</dbReference>
<evidence type="ECO:0000259" key="4">
    <source>
        <dbReference type="PROSITE" id="PS51755"/>
    </source>
</evidence>
<keyword evidence="3" id="KW-1133">Transmembrane helix</keyword>
<evidence type="ECO:0000256" key="2">
    <source>
        <dbReference type="PROSITE-ProRule" id="PRU01091"/>
    </source>
</evidence>
<keyword evidence="5" id="KW-0418">Kinase</keyword>
<evidence type="ECO:0000313" key="5">
    <source>
        <dbReference type="EMBL" id="ARD21168.1"/>
    </source>
</evidence>
<dbReference type="Gene3D" id="1.10.10.10">
    <property type="entry name" value="Winged helix-like DNA-binding domain superfamily/Winged helix DNA-binding domain"/>
    <property type="match status" value="1"/>
</dbReference>
<evidence type="ECO:0000256" key="3">
    <source>
        <dbReference type="SAM" id="Phobius"/>
    </source>
</evidence>
<keyword evidence="5" id="KW-0808">Transferase</keyword>
<dbReference type="InterPro" id="IPR001867">
    <property type="entry name" value="OmpR/PhoB-type_DNA-bd"/>
</dbReference>
<dbReference type="Proteomes" id="UP000191820">
    <property type="component" value="Chromosome"/>
</dbReference>